<accession>A0A1H0N9Q6</accession>
<protein>
    <submittedName>
        <fullName evidence="2">TIGR03086 family protein</fullName>
    </submittedName>
</protein>
<reference evidence="3" key="1">
    <citation type="submission" date="2016-10" db="EMBL/GenBank/DDBJ databases">
        <authorList>
            <person name="Varghese N."/>
            <person name="Submissions S."/>
        </authorList>
    </citation>
    <scope>NUCLEOTIDE SEQUENCE [LARGE SCALE GENOMIC DNA]</scope>
    <source>
        <strain evidence="3">DSM 45843</strain>
    </source>
</reference>
<dbReference type="SUPFAM" id="SSF109854">
    <property type="entry name" value="DinB/YfiT-like putative metalloenzymes"/>
    <property type="match status" value="1"/>
</dbReference>
<dbReference type="Pfam" id="PF11716">
    <property type="entry name" value="MDMPI_N"/>
    <property type="match status" value="1"/>
</dbReference>
<dbReference type="NCBIfam" id="TIGR03086">
    <property type="entry name" value="TIGR03086 family metal-binding protein"/>
    <property type="match status" value="1"/>
</dbReference>
<dbReference type="InterPro" id="IPR017517">
    <property type="entry name" value="Maleyloyr_isom"/>
</dbReference>
<gene>
    <name evidence="2" type="ORF">SAMN05660199_02792</name>
</gene>
<dbReference type="GO" id="GO:0046872">
    <property type="term" value="F:metal ion binding"/>
    <property type="evidence" value="ECO:0007669"/>
    <property type="project" value="InterPro"/>
</dbReference>
<sequence>MTDTAATYRATAAALSAVLDAVPADRWTAPSPCDGWTAADVVTHVVDTQRELLATHGADLGTAPTGDPATVFRAHADAVRAALSDELVTRAYDGFFGPTTVGATLEQFYVWDMVVHRWDVARATGGDEALTGDELDRVAAGAASFGEALHMDGICAPAVPVPAGADRQTALLAELGRRA</sequence>
<evidence type="ECO:0000259" key="1">
    <source>
        <dbReference type="Pfam" id="PF11716"/>
    </source>
</evidence>
<evidence type="ECO:0000313" key="2">
    <source>
        <dbReference type="EMBL" id="SDO89442.1"/>
    </source>
</evidence>
<organism evidence="2 3">
    <name type="scientific">Klenkia soli</name>
    <dbReference type="NCBI Taxonomy" id="1052260"/>
    <lineage>
        <taxon>Bacteria</taxon>
        <taxon>Bacillati</taxon>
        <taxon>Actinomycetota</taxon>
        <taxon>Actinomycetes</taxon>
        <taxon>Geodermatophilales</taxon>
        <taxon>Geodermatophilaceae</taxon>
        <taxon>Klenkia</taxon>
    </lineage>
</organism>
<dbReference type="InterPro" id="IPR024344">
    <property type="entry name" value="MDMPI_metal-binding"/>
</dbReference>
<dbReference type="EMBL" id="FNIR01000008">
    <property type="protein sequence ID" value="SDO89442.1"/>
    <property type="molecule type" value="Genomic_DNA"/>
</dbReference>
<feature type="domain" description="Mycothiol-dependent maleylpyruvate isomerase metal-binding" evidence="1">
    <location>
        <begin position="9"/>
        <end position="121"/>
    </location>
</feature>
<name>A0A1H0N9Q6_9ACTN</name>
<dbReference type="AlphaFoldDB" id="A0A1H0N9Q6"/>
<evidence type="ECO:0000313" key="3">
    <source>
        <dbReference type="Proteomes" id="UP000199088"/>
    </source>
</evidence>
<proteinExistence type="predicted"/>
<dbReference type="InterPro" id="IPR017520">
    <property type="entry name" value="CHP03086"/>
</dbReference>
<keyword evidence="3" id="KW-1185">Reference proteome</keyword>
<dbReference type="InterPro" id="IPR034660">
    <property type="entry name" value="DinB/YfiT-like"/>
</dbReference>
<dbReference type="RefSeq" id="WP_091246421.1">
    <property type="nucleotide sequence ID" value="NZ_FNIR01000008.1"/>
</dbReference>
<dbReference type="NCBIfam" id="TIGR03083">
    <property type="entry name" value="maleylpyruvate isomerase family mycothiol-dependent enzyme"/>
    <property type="match status" value="1"/>
</dbReference>
<dbReference type="OrthoDB" id="5185819at2"/>
<dbReference type="Proteomes" id="UP000199088">
    <property type="component" value="Unassembled WGS sequence"/>
</dbReference>
<dbReference type="Gene3D" id="1.20.120.450">
    <property type="entry name" value="dinb family like domain"/>
    <property type="match status" value="1"/>
</dbReference>